<keyword evidence="4 8" id="KW-0418">Kinase</keyword>
<dbReference type="SUPFAM" id="SSF53613">
    <property type="entry name" value="Ribokinase-like"/>
    <property type="match status" value="1"/>
</dbReference>
<dbReference type="RefSeq" id="WP_067225816.1">
    <property type="nucleotide sequence ID" value="NZ_CP014145.1"/>
</dbReference>
<dbReference type="InterPro" id="IPR017583">
    <property type="entry name" value="Tagatose/fructose_Pkinase"/>
</dbReference>
<evidence type="ECO:0000256" key="3">
    <source>
        <dbReference type="ARBA" id="ARBA00022741"/>
    </source>
</evidence>
<dbReference type="OrthoDB" id="9801219at2"/>
<gene>
    <name evidence="8" type="ORF">AWU67_01545</name>
</gene>
<dbReference type="Proteomes" id="UP000058305">
    <property type="component" value="Chromosome"/>
</dbReference>
<evidence type="ECO:0000256" key="6">
    <source>
        <dbReference type="PIRNR" id="PIRNR000535"/>
    </source>
</evidence>
<evidence type="ECO:0000256" key="5">
    <source>
        <dbReference type="ARBA" id="ARBA00022840"/>
    </source>
</evidence>
<sequence>MIITVTPNAALDLTWWVDRIEPGATHRVPSGMARAGGKSLNVARVADQQGLAVLAIATAGGTTGAELELELSASGVPHTLVPVAASTRRSLALYDAGADETSIFNEYGEDHSAAEWADLLAAVDDALPGASCLVGSGSLPPGADTDFYSGLVRRAAAAGIPSIIDTSGPALLAAADAGATVLKPNRDELVAATDIADPIRGARSLIARGARLVLLSLGSAGMIAVSADDPSGHLSARLPEPLAGNPTGAGDAAVAAVASCFAESPGATPPAEAILRRATAWSAAAVLMPLAGEISPLHDELSTTIRIERHTETPS</sequence>
<name>A0A0Y0N5N2_9MICO</name>
<organism evidence="8 9">
    <name type="scientific">Microterricola viridarii</name>
    <dbReference type="NCBI Taxonomy" id="412690"/>
    <lineage>
        <taxon>Bacteria</taxon>
        <taxon>Bacillati</taxon>
        <taxon>Actinomycetota</taxon>
        <taxon>Actinomycetes</taxon>
        <taxon>Micrococcales</taxon>
        <taxon>Microbacteriaceae</taxon>
        <taxon>Microterricola</taxon>
    </lineage>
</organism>
<dbReference type="NCBIfam" id="TIGR03168">
    <property type="entry name" value="1-PFK"/>
    <property type="match status" value="1"/>
</dbReference>
<dbReference type="GO" id="GO:0005829">
    <property type="term" value="C:cytosol"/>
    <property type="evidence" value="ECO:0007669"/>
    <property type="project" value="TreeGrafter"/>
</dbReference>
<keyword evidence="2 6" id="KW-0808">Transferase</keyword>
<keyword evidence="3" id="KW-0547">Nucleotide-binding</keyword>
<reference evidence="9" key="2">
    <citation type="submission" date="2016-01" db="EMBL/GenBank/DDBJ databases">
        <title>First complete genome sequence of a species in the genus Microterricola, an extremophilic cold active enzyme producing strain ERGS5:02 isolated from Sikkim Himalaya.</title>
        <authorList>
            <person name="Kumar R."/>
            <person name="Singh D."/>
            <person name="Swarnkar M.K."/>
        </authorList>
    </citation>
    <scope>NUCLEOTIDE SEQUENCE [LARGE SCALE GENOMIC DNA]</scope>
    <source>
        <strain evidence="9">ERGS5:02</strain>
    </source>
</reference>
<evidence type="ECO:0000259" key="7">
    <source>
        <dbReference type="Pfam" id="PF00294"/>
    </source>
</evidence>
<dbReference type="PIRSF" id="PIRSF000535">
    <property type="entry name" value="1PFK/6PFK/LacC"/>
    <property type="match status" value="1"/>
</dbReference>
<dbReference type="PANTHER" id="PTHR46566">
    <property type="entry name" value="1-PHOSPHOFRUCTOKINASE-RELATED"/>
    <property type="match status" value="1"/>
</dbReference>
<dbReference type="GO" id="GO:0005524">
    <property type="term" value="F:ATP binding"/>
    <property type="evidence" value="ECO:0007669"/>
    <property type="project" value="UniProtKB-KW"/>
</dbReference>
<accession>A0A0Y0N5N2</accession>
<keyword evidence="9" id="KW-1185">Reference proteome</keyword>
<reference evidence="8 9" key="1">
    <citation type="journal article" date="2016" name="J. Biotechnol.">
        <title>First complete genome sequence of a species in the genus Microterricola, an extremophilic cold active enzyme producing bacterial strain ERGS5:02 isolated from Sikkim Himalaya.</title>
        <authorList>
            <person name="Himanshu"/>
            <person name="Swarnkar M.K."/>
            <person name="Singh D."/>
            <person name="Kumar R."/>
        </authorList>
    </citation>
    <scope>NUCLEOTIDE SEQUENCE [LARGE SCALE GENOMIC DNA]</scope>
    <source>
        <strain evidence="8 9">ERGS5:02</strain>
    </source>
</reference>
<feature type="domain" description="Carbohydrate kinase PfkB" evidence="7">
    <location>
        <begin position="17"/>
        <end position="292"/>
    </location>
</feature>
<dbReference type="GO" id="GO:0008443">
    <property type="term" value="F:phosphofructokinase activity"/>
    <property type="evidence" value="ECO:0007669"/>
    <property type="project" value="TreeGrafter"/>
</dbReference>
<evidence type="ECO:0000313" key="9">
    <source>
        <dbReference type="Proteomes" id="UP000058305"/>
    </source>
</evidence>
<dbReference type="PANTHER" id="PTHR46566:SF5">
    <property type="entry name" value="1-PHOSPHOFRUCTOKINASE"/>
    <property type="match status" value="1"/>
</dbReference>
<dbReference type="Gene3D" id="3.40.1190.20">
    <property type="match status" value="1"/>
</dbReference>
<dbReference type="EMBL" id="CP014145">
    <property type="protein sequence ID" value="AMB57763.1"/>
    <property type="molecule type" value="Genomic_DNA"/>
</dbReference>
<evidence type="ECO:0000313" key="8">
    <source>
        <dbReference type="EMBL" id="AMB57763.1"/>
    </source>
</evidence>
<comment type="similarity">
    <text evidence="1">Belongs to the carbohydrate kinase PfkB family.</text>
</comment>
<proteinExistence type="inferred from homology"/>
<evidence type="ECO:0000256" key="4">
    <source>
        <dbReference type="ARBA" id="ARBA00022777"/>
    </source>
</evidence>
<dbReference type="KEGG" id="mvd:AWU67_01545"/>
<dbReference type="Pfam" id="PF00294">
    <property type="entry name" value="PfkB"/>
    <property type="match status" value="1"/>
</dbReference>
<dbReference type="InterPro" id="IPR011611">
    <property type="entry name" value="PfkB_dom"/>
</dbReference>
<evidence type="ECO:0000256" key="1">
    <source>
        <dbReference type="ARBA" id="ARBA00010688"/>
    </source>
</evidence>
<evidence type="ECO:0000256" key="2">
    <source>
        <dbReference type="ARBA" id="ARBA00022679"/>
    </source>
</evidence>
<dbReference type="InterPro" id="IPR029056">
    <property type="entry name" value="Ribokinase-like"/>
</dbReference>
<protein>
    <submittedName>
        <fullName evidence="8">Ribokinase</fullName>
    </submittedName>
</protein>
<keyword evidence="5" id="KW-0067">ATP-binding</keyword>
<dbReference type="AlphaFoldDB" id="A0A0Y0N5N2"/>